<accession>A0ABT4W134</accession>
<name>A0ABT4W134_9RHOB</name>
<comment type="caution">
    <text evidence="3">The sequence shown here is derived from an EMBL/GenBank/DDBJ whole genome shotgun (WGS) entry which is preliminary data.</text>
</comment>
<dbReference type="EMBL" id="JAQIIO010000004">
    <property type="protein sequence ID" value="MDA5094222.1"/>
    <property type="molecule type" value="Genomic_DNA"/>
</dbReference>
<evidence type="ECO:0000256" key="1">
    <source>
        <dbReference type="SAM" id="MobiDB-lite"/>
    </source>
</evidence>
<reference evidence="3 4" key="1">
    <citation type="submission" date="2023-01" db="EMBL/GenBank/DDBJ databases">
        <authorList>
            <person name="Yoon J.-W."/>
        </authorList>
    </citation>
    <scope>NUCLEOTIDE SEQUENCE [LARGE SCALE GENOMIC DNA]</scope>
    <source>
        <strain evidence="3 4">KMU-50</strain>
    </source>
</reference>
<feature type="transmembrane region" description="Helical" evidence="2">
    <location>
        <begin position="92"/>
        <end position="116"/>
    </location>
</feature>
<organism evidence="3 4">
    <name type="scientific">Aliiroseovarius salicola</name>
    <dbReference type="NCBI Taxonomy" id="3009082"/>
    <lineage>
        <taxon>Bacteria</taxon>
        <taxon>Pseudomonadati</taxon>
        <taxon>Pseudomonadota</taxon>
        <taxon>Alphaproteobacteria</taxon>
        <taxon>Rhodobacterales</taxon>
        <taxon>Paracoccaceae</taxon>
        <taxon>Aliiroseovarius</taxon>
    </lineage>
</organism>
<feature type="transmembrane region" description="Helical" evidence="2">
    <location>
        <begin position="15"/>
        <end position="33"/>
    </location>
</feature>
<dbReference type="Proteomes" id="UP001528040">
    <property type="component" value="Unassembled WGS sequence"/>
</dbReference>
<evidence type="ECO:0000313" key="3">
    <source>
        <dbReference type="EMBL" id="MDA5094222.1"/>
    </source>
</evidence>
<evidence type="ECO:0000256" key="2">
    <source>
        <dbReference type="SAM" id="Phobius"/>
    </source>
</evidence>
<feature type="compositionally biased region" description="Basic and acidic residues" evidence="1">
    <location>
        <begin position="145"/>
        <end position="166"/>
    </location>
</feature>
<keyword evidence="2" id="KW-1133">Transmembrane helix</keyword>
<keyword evidence="2" id="KW-0472">Membrane</keyword>
<proteinExistence type="predicted"/>
<keyword evidence="4" id="KW-1185">Reference proteome</keyword>
<keyword evidence="2" id="KW-0812">Transmembrane</keyword>
<protein>
    <submittedName>
        <fullName evidence="3">Uncharacterized protein</fullName>
    </submittedName>
</protein>
<gene>
    <name evidence="3" type="ORF">O2N63_08985</name>
</gene>
<feature type="region of interest" description="Disordered" evidence="1">
    <location>
        <begin position="136"/>
        <end position="180"/>
    </location>
</feature>
<dbReference type="RefSeq" id="WP_271053930.1">
    <property type="nucleotide sequence ID" value="NZ_JAQIIO010000004.1"/>
</dbReference>
<feature type="transmembrane region" description="Helical" evidence="2">
    <location>
        <begin position="53"/>
        <end position="72"/>
    </location>
</feature>
<sequence length="202" mass="22570">MWDIELFSNLSLGQAGWLTLCFLLAISGVITAIRGYEVPQGEYIQNPYGWRKAASLVFLAAVMASPVLVNIFRDPEVPLMTAVVSSPVARAFLSVVALVVCGFFLLLVLSIPVSLYRSLREKPNYDALFPEKGESLSEETEVEDDRVSREESLEERRARIETELKDPNMPASKRAKGERVLTAIDSVQRNRAKRNAQIPKDN</sequence>
<evidence type="ECO:0000313" key="4">
    <source>
        <dbReference type="Proteomes" id="UP001528040"/>
    </source>
</evidence>